<evidence type="ECO:0000256" key="1">
    <source>
        <dbReference type="ARBA" id="ARBA00004123"/>
    </source>
</evidence>
<proteinExistence type="inferred from homology"/>
<name>A0AAD1Z5M8_9LAMI</name>
<dbReference type="PANTHER" id="PTHR14865">
    <property type="entry name" value="CST COMPLEX SUBUNIT CTC1"/>
    <property type="match status" value="1"/>
</dbReference>
<dbReference type="GO" id="GO:0010833">
    <property type="term" value="P:telomere maintenance via telomere lengthening"/>
    <property type="evidence" value="ECO:0007669"/>
    <property type="project" value="TreeGrafter"/>
</dbReference>
<evidence type="ECO:0000256" key="5">
    <source>
        <dbReference type="ARBA" id="ARBA00022454"/>
    </source>
</evidence>
<dbReference type="InterPro" id="IPR042617">
    <property type="entry name" value="CTC1-like"/>
</dbReference>
<dbReference type="GO" id="GO:0045740">
    <property type="term" value="P:positive regulation of DNA replication"/>
    <property type="evidence" value="ECO:0007669"/>
    <property type="project" value="TreeGrafter"/>
</dbReference>
<dbReference type="EMBL" id="OU503041">
    <property type="protein sequence ID" value="CAI9763666.1"/>
    <property type="molecule type" value="Genomic_DNA"/>
</dbReference>
<keyword evidence="5" id="KW-0158">Chromosome</keyword>
<evidence type="ECO:0000256" key="6">
    <source>
        <dbReference type="ARBA" id="ARBA00022895"/>
    </source>
</evidence>
<keyword evidence="7" id="KW-0238">DNA-binding</keyword>
<dbReference type="GO" id="GO:0003697">
    <property type="term" value="F:single-stranded DNA binding"/>
    <property type="evidence" value="ECO:0007669"/>
    <property type="project" value="TreeGrafter"/>
</dbReference>
<evidence type="ECO:0000256" key="4">
    <source>
        <dbReference type="ARBA" id="ARBA00016175"/>
    </source>
</evidence>
<evidence type="ECO:0000256" key="7">
    <source>
        <dbReference type="ARBA" id="ARBA00023125"/>
    </source>
</evidence>
<evidence type="ECO:0000256" key="2">
    <source>
        <dbReference type="ARBA" id="ARBA00004574"/>
    </source>
</evidence>
<keyword evidence="6" id="KW-0779">Telomere</keyword>
<dbReference type="GO" id="GO:0042162">
    <property type="term" value="F:telomeric DNA binding"/>
    <property type="evidence" value="ECO:0007669"/>
    <property type="project" value="TreeGrafter"/>
</dbReference>
<dbReference type="PANTHER" id="PTHR14865:SF2">
    <property type="entry name" value="CST COMPLEX SUBUNIT CTC1"/>
    <property type="match status" value="1"/>
</dbReference>
<dbReference type="InterPro" id="IPR028262">
    <property type="entry name" value="CTC1_plant"/>
</dbReference>
<keyword evidence="10" id="KW-1185">Reference proteome</keyword>
<gene>
    <name evidence="9" type="ORF">FPE_LOCUS11096</name>
</gene>
<evidence type="ECO:0000313" key="9">
    <source>
        <dbReference type="EMBL" id="CAI9763666.1"/>
    </source>
</evidence>
<comment type="similarity">
    <text evidence="3">Belongs to the CTC1 family.</text>
</comment>
<comment type="subcellular location">
    <subcellularLocation>
        <location evidence="2">Chromosome</location>
        <location evidence="2">Telomere</location>
    </subcellularLocation>
    <subcellularLocation>
        <location evidence="1">Nucleus</location>
    </subcellularLocation>
</comment>
<dbReference type="Proteomes" id="UP000834106">
    <property type="component" value="Chromosome 6"/>
</dbReference>
<evidence type="ECO:0000313" key="10">
    <source>
        <dbReference type="Proteomes" id="UP000834106"/>
    </source>
</evidence>
<organism evidence="9 10">
    <name type="scientific">Fraxinus pennsylvanica</name>
    <dbReference type="NCBI Taxonomy" id="56036"/>
    <lineage>
        <taxon>Eukaryota</taxon>
        <taxon>Viridiplantae</taxon>
        <taxon>Streptophyta</taxon>
        <taxon>Embryophyta</taxon>
        <taxon>Tracheophyta</taxon>
        <taxon>Spermatophyta</taxon>
        <taxon>Magnoliopsida</taxon>
        <taxon>eudicotyledons</taxon>
        <taxon>Gunneridae</taxon>
        <taxon>Pentapetalae</taxon>
        <taxon>asterids</taxon>
        <taxon>lamiids</taxon>
        <taxon>Lamiales</taxon>
        <taxon>Oleaceae</taxon>
        <taxon>Oleeae</taxon>
        <taxon>Fraxinus</taxon>
    </lineage>
</organism>
<dbReference type="GO" id="GO:1990879">
    <property type="term" value="C:CST complex"/>
    <property type="evidence" value="ECO:0007669"/>
    <property type="project" value="TreeGrafter"/>
</dbReference>
<keyword evidence="8" id="KW-0539">Nucleus</keyword>
<protein>
    <recommendedName>
        <fullName evidence="4">CST complex subunit CTC1</fullName>
    </recommendedName>
</protein>
<reference evidence="9" key="1">
    <citation type="submission" date="2023-05" db="EMBL/GenBank/DDBJ databases">
        <authorList>
            <person name="Huff M."/>
        </authorList>
    </citation>
    <scope>NUCLEOTIDE SEQUENCE</scope>
</reference>
<sequence length="1373" mass="152370">MEEESTKILKISDLIQRSQPLTGAFTLSPSRPVPYPKPLSPSCPIQHTKPSDATSRNPSLKFLKPLKHSTLIIGTLTLPSYISNTSTIKCNCFQLSDDSAVICCDILNFDPTTIGRKIRILAWNFIPLKRGNGSGKGGFLEIVSWDFFESLSGKNSSMSSFNSFSIHTGSPIAFKDNSNAKYLVFGVVESISPVSIVPCTTRESSSSNISGFLVHVLICECKVCSSKILTSGLGNLSEKNRKDHCFIKPVIVYFCGLASSWHPVISRLSGDITLFSGLTKKLVFVGKDQSHLMYVTTDKASLHIPKMLKKWSSIQNTDIRGKGEFGSYSGIVTGVYMHGMVVELDQKVMLLLTDQQLTVPHSLRVGSVVSLKKVHFVNPKFPWTKMFILGACCRTSICVESFSPLETGCHLKSCSQSLLQKFIDSLSFSARIWVLLVISCFRKKFAGILSEKDIIGSKHKLGLAQKYTNSYLPLSAFQFRHGVCVEFCKHDCCSCAKDAHYSSLKLVPPISSLISSCEATWTKMLHDRKICSSFVSDTNQKNPLSCVGSFYAQSVRRMLSTEEIGVIVLGILKISSSGRFQLVDATGSIDVVCDLPSTWNSNRIFEVRDFVVVMEGIPERMLNLDVLSDKSLSCQSIFDDAPLVRKMETSLYLYCNRIGEDSRNHPCSIFFDWKENFGELEGGRFHLLMLTHKFPIQCKFQGDHVISKRSNVFSEAIILPWDLLLSEKGRGTLATDISMDHPRDSFGNFTRCKKHFASKRCKIDLASSQSLDAGLDNAGNRVRGLLDGSYSSHNNSTEDRCFKNPLEYTCFITSEKNVKYHCRGVLRCSKSDAEIVSGCEPHMRKVLLEFNSDSLCMYQVLKIGGLYIIKHQDEDMLCSVIEDHEITGAKVIINSETHLWSLRFSSMKSLQSSDFSYLFSLHNSHASGDEVISEGYQQFQSPSLTSNGVNYEIYSDMNIFVPADALSLLENDIKVLEGCLVGPSVPFEQESDIHDRSGAMISSSMQSSKTSHYGHLLPEGNLISLHGLVVAVHDCDHHSFATQIRVDGNSTGRLPMFLQGRERTCIHVLVDHRIVRIFGNLSKNAYPIGLGRDVYATFHRILVLSGQNEYMLTPVSFITIHHTSSIHRHFSGECVNSSGTIGLHIVASPNAVVPTALISELVQFPELKPVQIHSRVVAVYILVLERSRKTLFLQPSLQSRSSIVDISLVGFVLDDGSSSCCCWADCETAAILLGLHTEEYSCETYAGTFGRSKARKGLASHLNKILQRHSQVVVKNYGSMFDSSSQDLAFSVDSDNLISSSDEDLLRSLIIGACFSTFRTVVCVLMDPNASKDLEQRLVKLGMTMLPLQNVWATSVLHTDPLKEAKNIIQELV</sequence>
<evidence type="ECO:0000256" key="8">
    <source>
        <dbReference type="ARBA" id="ARBA00023242"/>
    </source>
</evidence>
<evidence type="ECO:0000256" key="3">
    <source>
        <dbReference type="ARBA" id="ARBA00006332"/>
    </source>
</evidence>
<accession>A0AAD1Z5M8</accession>
<dbReference type="Pfam" id="PF15491">
    <property type="entry name" value="CTC1_2"/>
    <property type="match status" value="1"/>
</dbReference>